<organism evidence="2">
    <name type="scientific">Alexandrium andersonii</name>
    <dbReference type="NCBI Taxonomy" id="327968"/>
    <lineage>
        <taxon>Eukaryota</taxon>
        <taxon>Sar</taxon>
        <taxon>Alveolata</taxon>
        <taxon>Dinophyceae</taxon>
        <taxon>Gonyaulacales</taxon>
        <taxon>Pyrocystaceae</taxon>
        <taxon>Alexandrium</taxon>
    </lineage>
</organism>
<accession>A0A7S2B7M2</accession>
<evidence type="ECO:0000313" key="2">
    <source>
        <dbReference type="EMBL" id="CAD9388403.1"/>
    </source>
</evidence>
<protein>
    <submittedName>
        <fullName evidence="2">Uncharacterized protein</fullName>
    </submittedName>
</protein>
<dbReference type="AlphaFoldDB" id="A0A7S2B7M2"/>
<name>A0A7S2B7M2_9DINO</name>
<gene>
    <name evidence="2" type="ORF">AAND1436_LOCUS9454</name>
</gene>
<evidence type="ECO:0000256" key="1">
    <source>
        <dbReference type="SAM" id="MobiDB-lite"/>
    </source>
</evidence>
<dbReference type="EMBL" id="HBGQ01018977">
    <property type="protein sequence ID" value="CAD9388403.1"/>
    <property type="molecule type" value="Transcribed_RNA"/>
</dbReference>
<feature type="region of interest" description="Disordered" evidence="1">
    <location>
        <begin position="109"/>
        <end position="133"/>
    </location>
</feature>
<sequence length="133" mass="13680">MEEMAGHLWDEAAMLGAAIAATHEAALDVTPEELEEPQELAALAVHLRAEAPTFEPHVLGKIAEEAPRLQLSADAPAFVPVGPAPATKVASKAAAFPVASGEATVMKVSISSDTSTQSGDSDGEDSLVHKNDA</sequence>
<feature type="compositionally biased region" description="Low complexity" evidence="1">
    <location>
        <begin position="109"/>
        <end position="120"/>
    </location>
</feature>
<proteinExistence type="predicted"/>
<reference evidence="2" key="1">
    <citation type="submission" date="2021-01" db="EMBL/GenBank/DDBJ databases">
        <authorList>
            <person name="Corre E."/>
            <person name="Pelletier E."/>
            <person name="Niang G."/>
            <person name="Scheremetjew M."/>
            <person name="Finn R."/>
            <person name="Kale V."/>
            <person name="Holt S."/>
            <person name="Cochrane G."/>
            <person name="Meng A."/>
            <person name="Brown T."/>
            <person name="Cohen L."/>
        </authorList>
    </citation>
    <scope>NUCLEOTIDE SEQUENCE</scope>
    <source>
        <strain evidence="2">CCMP2222</strain>
    </source>
</reference>